<dbReference type="EMBL" id="JAIOIV010000147">
    <property type="protein sequence ID" value="MBZ0158275.1"/>
    <property type="molecule type" value="Genomic_DNA"/>
</dbReference>
<organism evidence="1 2">
    <name type="scientific">Candidatus Nitrobium versatile</name>
    <dbReference type="NCBI Taxonomy" id="2884831"/>
    <lineage>
        <taxon>Bacteria</taxon>
        <taxon>Pseudomonadati</taxon>
        <taxon>Nitrospirota</taxon>
        <taxon>Nitrospiria</taxon>
        <taxon>Nitrospirales</taxon>
        <taxon>Nitrospiraceae</taxon>
        <taxon>Candidatus Nitrobium</taxon>
    </lineage>
</organism>
<gene>
    <name evidence="1" type="ORF">K8I29_18930</name>
</gene>
<reference evidence="1" key="1">
    <citation type="journal article" date="2021" name="bioRxiv">
        <title>Unraveling nitrogen, sulfur and carbon metabolic pathways and microbial community transcriptional responses to substrate deprivation and toxicity stresses in a bioreactor mimicking anoxic brackish coastal sediment conditions.</title>
        <authorList>
            <person name="Martins P.D."/>
            <person name="Echeveste M.J."/>
            <person name="Arshad A."/>
            <person name="Kurth J."/>
            <person name="Ouboter H."/>
            <person name="Jetten M.S.M."/>
            <person name="Welte C.U."/>
        </authorList>
    </citation>
    <scope>NUCLEOTIDE SEQUENCE</scope>
    <source>
        <strain evidence="1">MAG_39</strain>
    </source>
</reference>
<dbReference type="Pfam" id="PF13289">
    <property type="entry name" value="SIR2_2"/>
    <property type="match status" value="1"/>
</dbReference>
<protein>
    <submittedName>
        <fullName evidence="1">SIR2 family protein</fullName>
    </submittedName>
</protein>
<evidence type="ECO:0000313" key="1">
    <source>
        <dbReference type="EMBL" id="MBZ0158275.1"/>
    </source>
</evidence>
<dbReference type="Proteomes" id="UP000705867">
    <property type="component" value="Unassembled WGS sequence"/>
</dbReference>
<evidence type="ECO:0000313" key="2">
    <source>
        <dbReference type="Proteomes" id="UP000705867"/>
    </source>
</evidence>
<name>A0A953SDN8_9BACT</name>
<accession>A0A953SDN8</accession>
<dbReference type="AlphaFoldDB" id="A0A953SDN8"/>
<sequence length="215" mass="24053">MKVFSLNYDPFIERAAASERVRVVDGFLGAEHSYFDASVFEERIGMIRGTHRGRQFDETVKPIHLLKLHGSLGWYECPTNGVRRCSFDLSPPPSTKRLMVPPQRRKASDTMLPPYAALWSAFRGCLGQNATPINRLVCIGYGFADEHVNAVIEAALARTDFTLLILTKTVSAPTWARWSPRSNVILVTESQCSLKGQTGPGHSDLWSFERLAKEV</sequence>
<comment type="caution">
    <text evidence="1">The sequence shown here is derived from an EMBL/GenBank/DDBJ whole genome shotgun (WGS) entry which is preliminary data.</text>
</comment>
<reference evidence="1" key="2">
    <citation type="submission" date="2021-08" db="EMBL/GenBank/DDBJ databases">
        <authorList>
            <person name="Dalcin Martins P."/>
        </authorList>
    </citation>
    <scope>NUCLEOTIDE SEQUENCE</scope>
    <source>
        <strain evidence="1">MAG_39</strain>
    </source>
</reference>
<proteinExistence type="predicted"/>